<keyword evidence="1" id="KW-0812">Transmembrane</keyword>
<evidence type="ECO:0000313" key="2">
    <source>
        <dbReference type="EMBL" id="MBP2256694.1"/>
    </source>
</evidence>
<keyword evidence="3" id="KW-1185">Reference proteome</keyword>
<proteinExistence type="predicted"/>
<feature type="transmembrane region" description="Helical" evidence="1">
    <location>
        <begin position="17"/>
        <end position="38"/>
    </location>
</feature>
<keyword evidence="1" id="KW-1133">Transmembrane helix</keyword>
<dbReference type="EMBL" id="JAGIKX010000002">
    <property type="protein sequence ID" value="MBP2256694.1"/>
    <property type="molecule type" value="Genomic_DNA"/>
</dbReference>
<gene>
    <name evidence="2" type="ORF">J2Z81_000627</name>
</gene>
<sequence length="529" mass="60139">MEETLNDGQKKGFPKKIVAIIIAAVLVIGGGVAAYVMLNLSDKEKYFLSEKKSMEFLTDKVEERFKPEFDWLEQTENNPTETVIDLSAEYNDPTASSGYGAMSPQEIINNSTITLTTSADMEKKQIASEIKGSFGDIEIDDVQFYLTDEKATIGLPFLEELLQVKDKDIGKFLHELDPMTFTGEENPNFEVFFKRGLSEEDQKYFNEEYLKMIYDKLPDSAFKITDETVKINDESVDTKKMTMHLSEDEVKDILKAIFEKMQKDDRLKEIMQEQIQMQQFGMPADASLDMNFDEMMNDFDDALKEAQDGLKDFKIPDGITSTIWTKDKLIVKREFSVEMGPTKDQLAKFTVNGTQKLEDNNQSFDYKLAFSDDYEESSASVTGDFSTKDDKATDSIKLSAENMELAYEGNSTLKDGKREFERQFSIDDQYGDSGKLIWTGNANYEKDKMSAEHSFSVEFPSLNITQEMASLHIKNKGKTIKSVEMPKEDNIKDLGSMNVDELKNYFETDVAPQAQQWFLGIMGGPGMSF</sequence>
<dbReference type="RefSeq" id="WP_226370686.1">
    <property type="nucleotide sequence ID" value="NZ_JAGIKX010000002.1"/>
</dbReference>
<name>A0ABS4S5C2_9BACI</name>
<keyword evidence="1" id="KW-0472">Membrane</keyword>
<dbReference type="Proteomes" id="UP001519294">
    <property type="component" value="Unassembled WGS sequence"/>
</dbReference>
<reference evidence="2 3" key="1">
    <citation type="submission" date="2021-03" db="EMBL/GenBank/DDBJ databases">
        <title>Genomic Encyclopedia of Type Strains, Phase IV (KMG-IV): sequencing the most valuable type-strain genomes for metagenomic binning, comparative biology and taxonomic classification.</title>
        <authorList>
            <person name="Goeker M."/>
        </authorList>
    </citation>
    <scope>NUCLEOTIDE SEQUENCE [LARGE SCALE GENOMIC DNA]</scope>
    <source>
        <strain evidence="2 3">DSM 25790</strain>
    </source>
</reference>
<protein>
    <submittedName>
        <fullName evidence="2">Uncharacterized protein YxeA</fullName>
    </submittedName>
</protein>
<evidence type="ECO:0000256" key="1">
    <source>
        <dbReference type="SAM" id="Phobius"/>
    </source>
</evidence>
<evidence type="ECO:0000313" key="3">
    <source>
        <dbReference type="Proteomes" id="UP001519294"/>
    </source>
</evidence>
<organism evidence="2 3">
    <name type="scientific">Virgibacillus alimentarius</name>
    <dbReference type="NCBI Taxonomy" id="698769"/>
    <lineage>
        <taxon>Bacteria</taxon>
        <taxon>Bacillati</taxon>
        <taxon>Bacillota</taxon>
        <taxon>Bacilli</taxon>
        <taxon>Bacillales</taxon>
        <taxon>Bacillaceae</taxon>
        <taxon>Virgibacillus</taxon>
    </lineage>
</organism>
<comment type="caution">
    <text evidence="2">The sequence shown here is derived from an EMBL/GenBank/DDBJ whole genome shotgun (WGS) entry which is preliminary data.</text>
</comment>
<accession>A0ABS4S5C2</accession>